<feature type="chain" id="PRO_5031472853" evidence="2">
    <location>
        <begin position="29"/>
        <end position="281"/>
    </location>
</feature>
<name>A0A7W3Y4I8_9GAMM</name>
<feature type="signal peptide" evidence="2">
    <location>
        <begin position="1"/>
        <end position="28"/>
    </location>
</feature>
<dbReference type="RefSeq" id="WP_182684641.1">
    <property type="nucleotide sequence ID" value="NZ_JACHTF010000001.1"/>
</dbReference>
<gene>
    <name evidence="3" type="ORF">H4F98_00080</name>
</gene>
<dbReference type="EMBL" id="JACHTF010000001">
    <property type="protein sequence ID" value="MBB1058964.1"/>
    <property type="molecule type" value="Genomic_DNA"/>
</dbReference>
<protein>
    <submittedName>
        <fullName evidence="3">Uncharacterized protein</fullName>
    </submittedName>
</protein>
<evidence type="ECO:0000313" key="4">
    <source>
        <dbReference type="Proteomes" id="UP000523196"/>
    </source>
</evidence>
<evidence type="ECO:0000313" key="3">
    <source>
        <dbReference type="EMBL" id="MBB1058964.1"/>
    </source>
</evidence>
<dbReference type="AlphaFoldDB" id="A0A7W3Y4I8"/>
<sequence>MQRSPLPALQAAVLVLATALLAHAPARAGHRGIAHPPGHPVQLSIVDEDAGDSVLQAWPDGRRQWVAGTPGHRYAVRMTNASDRRVLVVLSVDGVNAISGETAHPSQTGYVLGPWQTVRIDGWRKSMSDVARFVFTDHADAYASRTGRPGNVGVIGIAVFDEARPRLEARPLIGRADGKASRAEDAPAAPVADAGARASRAIAAEESEVQTLGTGHGERAWSPVSQTHFARASSRPMQVTELRYDARHRLVAMGIMPRHPHAPSEPRAFPSGFVADPPGWR</sequence>
<proteinExistence type="predicted"/>
<keyword evidence="4" id="KW-1185">Reference proteome</keyword>
<keyword evidence="2" id="KW-0732">Signal</keyword>
<evidence type="ECO:0000256" key="2">
    <source>
        <dbReference type="SAM" id="SignalP"/>
    </source>
</evidence>
<evidence type="ECO:0000256" key="1">
    <source>
        <dbReference type="SAM" id="MobiDB-lite"/>
    </source>
</evidence>
<reference evidence="3 4" key="1">
    <citation type="submission" date="2020-08" db="EMBL/GenBank/DDBJ databases">
        <authorList>
            <person name="Xu S."/>
            <person name="Li A."/>
        </authorList>
    </citation>
    <scope>NUCLEOTIDE SEQUENCE [LARGE SCALE GENOMIC DNA]</scope>
    <source>
        <strain evidence="3 4">119BY6-57</strain>
    </source>
</reference>
<comment type="caution">
    <text evidence="3">The sequence shown here is derived from an EMBL/GenBank/DDBJ whole genome shotgun (WGS) entry which is preliminary data.</text>
</comment>
<feature type="region of interest" description="Disordered" evidence="1">
    <location>
        <begin position="259"/>
        <end position="281"/>
    </location>
</feature>
<organism evidence="3 4">
    <name type="scientific">Marilutibacter spongiae</name>
    <dbReference type="NCBI Taxonomy" id="2025720"/>
    <lineage>
        <taxon>Bacteria</taxon>
        <taxon>Pseudomonadati</taxon>
        <taxon>Pseudomonadota</taxon>
        <taxon>Gammaproteobacteria</taxon>
        <taxon>Lysobacterales</taxon>
        <taxon>Lysobacteraceae</taxon>
        <taxon>Marilutibacter</taxon>
    </lineage>
</organism>
<accession>A0A7W3Y4I8</accession>
<dbReference type="Proteomes" id="UP000523196">
    <property type="component" value="Unassembled WGS sequence"/>
</dbReference>